<reference evidence="9 10" key="1">
    <citation type="submission" date="2015-11" db="EMBL/GenBank/DDBJ databases">
        <title>Genomic analysis of 38 Legionella species identifies large and diverse effector repertoires.</title>
        <authorList>
            <person name="Burstein D."/>
            <person name="Amaro F."/>
            <person name="Zusman T."/>
            <person name="Lifshitz Z."/>
            <person name="Cohen O."/>
            <person name="Gilbert J.A."/>
            <person name="Pupko T."/>
            <person name="Shuman H.A."/>
            <person name="Segal G."/>
        </authorList>
    </citation>
    <scope>NUCLEOTIDE SEQUENCE [LARGE SCALE GENOMIC DNA]</scope>
    <source>
        <strain evidence="9 10">ATCC 49751</strain>
    </source>
</reference>
<evidence type="ECO:0000256" key="1">
    <source>
        <dbReference type="ARBA" id="ARBA00004127"/>
    </source>
</evidence>
<feature type="transmembrane region" description="Helical" evidence="7">
    <location>
        <begin position="400"/>
        <end position="421"/>
    </location>
</feature>
<evidence type="ECO:0000313" key="9">
    <source>
        <dbReference type="EMBL" id="KTD23765.1"/>
    </source>
</evidence>
<dbReference type="InterPro" id="IPR001757">
    <property type="entry name" value="P_typ_ATPase"/>
</dbReference>
<keyword evidence="3" id="KW-0479">Metal-binding</keyword>
<dbReference type="GO" id="GO:0005524">
    <property type="term" value="F:ATP binding"/>
    <property type="evidence" value="ECO:0007669"/>
    <property type="project" value="InterPro"/>
</dbReference>
<feature type="transmembrane region" description="Helical" evidence="7">
    <location>
        <begin position="427"/>
        <end position="452"/>
    </location>
</feature>
<dbReference type="SUPFAM" id="SSF81665">
    <property type="entry name" value="Calcium ATPase, transmembrane domain M"/>
    <property type="match status" value="1"/>
</dbReference>
<dbReference type="PATRIC" id="fig|45067.4.peg.571"/>
<keyword evidence="10" id="KW-1185">Reference proteome</keyword>
<evidence type="ECO:0000256" key="4">
    <source>
        <dbReference type="ARBA" id="ARBA00022967"/>
    </source>
</evidence>
<feature type="transmembrane region" description="Helical" evidence="7">
    <location>
        <begin position="127"/>
        <end position="150"/>
    </location>
</feature>
<evidence type="ECO:0000313" key="10">
    <source>
        <dbReference type="Proteomes" id="UP000054869"/>
    </source>
</evidence>
<evidence type="ECO:0000256" key="6">
    <source>
        <dbReference type="ARBA" id="ARBA00023136"/>
    </source>
</evidence>
<feature type="transmembrane region" description="Helical" evidence="7">
    <location>
        <begin position="767"/>
        <end position="786"/>
    </location>
</feature>
<dbReference type="GO" id="GO:0055070">
    <property type="term" value="P:copper ion homeostasis"/>
    <property type="evidence" value="ECO:0007669"/>
    <property type="project" value="TreeGrafter"/>
</dbReference>
<evidence type="ECO:0000256" key="3">
    <source>
        <dbReference type="ARBA" id="ARBA00022723"/>
    </source>
</evidence>
<sequence length="886" mass="96437">MSILYEFYIPNITCSSCVASILSAFQAEDFSSKTGLEIESHYLNHNEKILKIKVNSLNKKPADIKKILYQTIMELGFDCADITSAATTVKASNKGFLNSHLFLGSLGTGTGVALLILSLMVTGGLSLPLMITIATISTLLTVLLGAPFYYQAAKKFLASRTMTMDTLFTVSTVTVLIVSVAAFVLPWLPMMFEAGLLIFGFRHLGLAIEKSISEKFILEKKFKDRLPVEVDVCMAETMELKRRKLATLQPGEVILLRGGDLIPIDGEALDDCVIYDTIVTGSVLPRLIKRGEKVLAGMRLVEDAPSLQLKISPITLSLEKDDTVPVDGICCENCIIYDEESNEPRLVEKGQPLLVGTRLASCAKLQITAVANYSYLHRLDHSNEQAQFKKAPIEEATTQILQYFIPSIIVLAIISGVIVSLFFSPALAIQCAVSVLVAACPCTLGLITPLAIKIGINKAAEHGVQFKSAKDLQAADRIDAVVLDVHGTITTGAPEVSHYAYNAALSSEEEIFSYFAALEEKSQHPIAKAIAHFVKDKTLEPLTVKTFDQSNHSGIKAQITRETPMLEKGEMALEEEVIIGNQTMMQECGIDVSAAHRKIDLKEGQSVVYLARNKQLLGYMVLIDPLRSGVRETVAALKQMGIRVFICTGADQATALRYARLLDIPEEDIAFACVGISEDSDDNSKPAFIKKLQAQGFYVAMVGDAGNDAAALAQTFGIAIKSKSGDEVAQQQASAVVQSDSLLPVANTFAIARQTVANIKQNLGFSLAYNMASVLLAGGLLVAIGLTLNPAVGVALMILQTCLILLNAYRFKAQEPEHLQQLSVQDIKEYKESYGCFDRLFNVEKSSSLDKEVRPVDVEYSESLFKQRPNNLEISVGVDAVKAYTF</sequence>
<dbReference type="eggNOG" id="COG2217">
    <property type="taxonomic scope" value="Bacteria"/>
</dbReference>
<dbReference type="SUPFAM" id="SSF81653">
    <property type="entry name" value="Calcium ATPase, transduction domain A"/>
    <property type="match status" value="1"/>
</dbReference>
<keyword evidence="2 7" id="KW-0812">Transmembrane</keyword>
<dbReference type="Gene3D" id="3.40.50.1000">
    <property type="entry name" value="HAD superfamily/HAD-like"/>
    <property type="match status" value="1"/>
</dbReference>
<dbReference type="GO" id="GO:0016020">
    <property type="term" value="C:membrane"/>
    <property type="evidence" value="ECO:0007669"/>
    <property type="project" value="InterPro"/>
</dbReference>
<dbReference type="PANTHER" id="PTHR43520:SF8">
    <property type="entry name" value="P-TYPE CU(+) TRANSPORTER"/>
    <property type="match status" value="1"/>
</dbReference>
<dbReference type="STRING" id="45067.Llan_0546"/>
<dbReference type="GO" id="GO:0016887">
    <property type="term" value="F:ATP hydrolysis activity"/>
    <property type="evidence" value="ECO:0007669"/>
    <property type="project" value="InterPro"/>
</dbReference>
<dbReference type="AlphaFoldDB" id="A0A0W0VUV9"/>
<feature type="domain" description="P-type ATPase A" evidence="8">
    <location>
        <begin position="239"/>
        <end position="302"/>
    </location>
</feature>
<dbReference type="NCBIfam" id="TIGR01494">
    <property type="entry name" value="ATPase_P-type"/>
    <property type="match status" value="1"/>
</dbReference>
<accession>A0A0W0VUV9</accession>
<dbReference type="GO" id="GO:0043682">
    <property type="term" value="F:P-type divalent copper transporter activity"/>
    <property type="evidence" value="ECO:0007669"/>
    <property type="project" value="TreeGrafter"/>
</dbReference>
<keyword evidence="5 7" id="KW-1133">Transmembrane helix</keyword>
<feature type="transmembrane region" description="Helical" evidence="7">
    <location>
        <begin position="101"/>
        <end position="121"/>
    </location>
</feature>
<feature type="transmembrane region" description="Helical" evidence="7">
    <location>
        <begin position="792"/>
        <end position="809"/>
    </location>
</feature>
<dbReference type="GO" id="GO:0005507">
    <property type="term" value="F:copper ion binding"/>
    <property type="evidence" value="ECO:0007669"/>
    <property type="project" value="TreeGrafter"/>
</dbReference>
<dbReference type="InterPro" id="IPR036412">
    <property type="entry name" value="HAD-like_sf"/>
</dbReference>
<dbReference type="Gene3D" id="3.40.1110.10">
    <property type="entry name" value="Calcium-transporting ATPase, cytoplasmic domain N"/>
    <property type="match status" value="1"/>
</dbReference>
<dbReference type="OrthoDB" id="2490855at2"/>
<evidence type="ECO:0000259" key="8">
    <source>
        <dbReference type="Pfam" id="PF00122"/>
    </source>
</evidence>
<comment type="caution">
    <text evidence="9">The sequence shown here is derived from an EMBL/GenBank/DDBJ whole genome shotgun (WGS) entry which is preliminary data.</text>
</comment>
<dbReference type="SUPFAM" id="SSF56784">
    <property type="entry name" value="HAD-like"/>
    <property type="match status" value="1"/>
</dbReference>
<evidence type="ECO:0000256" key="7">
    <source>
        <dbReference type="SAM" id="Phobius"/>
    </source>
</evidence>
<evidence type="ECO:0000256" key="5">
    <source>
        <dbReference type="ARBA" id="ARBA00022989"/>
    </source>
</evidence>
<organism evidence="9 10">
    <name type="scientific">Legionella lansingensis</name>
    <dbReference type="NCBI Taxonomy" id="45067"/>
    <lineage>
        <taxon>Bacteria</taxon>
        <taxon>Pseudomonadati</taxon>
        <taxon>Pseudomonadota</taxon>
        <taxon>Gammaproteobacteria</taxon>
        <taxon>Legionellales</taxon>
        <taxon>Legionellaceae</taxon>
        <taxon>Legionella</taxon>
    </lineage>
</organism>
<dbReference type="InterPro" id="IPR023299">
    <property type="entry name" value="ATPase_P-typ_cyto_dom_N"/>
</dbReference>
<dbReference type="Pfam" id="PF00702">
    <property type="entry name" value="Hydrolase"/>
    <property type="match status" value="1"/>
</dbReference>
<dbReference type="Pfam" id="PF00122">
    <property type="entry name" value="E1-E2_ATPase"/>
    <property type="match status" value="1"/>
</dbReference>
<proteinExistence type="predicted"/>
<protein>
    <submittedName>
        <fullName evidence="9">Cation transporting ATPase PacS</fullName>
    </submittedName>
</protein>
<dbReference type="Proteomes" id="UP000054869">
    <property type="component" value="Unassembled WGS sequence"/>
</dbReference>
<dbReference type="InterPro" id="IPR023298">
    <property type="entry name" value="ATPase_P-typ_TM_dom_sf"/>
</dbReference>
<dbReference type="Gene3D" id="1.20.1110.10">
    <property type="entry name" value="Calcium-transporting ATPase, transmembrane domain"/>
    <property type="match status" value="1"/>
</dbReference>
<dbReference type="GO" id="GO:0012505">
    <property type="term" value="C:endomembrane system"/>
    <property type="evidence" value="ECO:0007669"/>
    <property type="project" value="UniProtKB-SubCell"/>
</dbReference>
<dbReference type="RefSeq" id="WP_051546040.1">
    <property type="nucleotide sequence ID" value="NZ_CAAAJD010000001.1"/>
</dbReference>
<feature type="transmembrane region" description="Helical" evidence="7">
    <location>
        <begin position="162"/>
        <end position="184"/>
    </location>
</feature>
<gene>
    <name evidence="9" type="ORF">Llan_0546</name>
</gene>
<dbReference type="EMBL" id="LNYI01000011">
    <property type="protein sequence ID" value="KTD23765.1"/>
    <property type="molecule type" value="Genomic_DNA"/>
</dbReference>
<name>A0A0W0VUV9_9GAMM</name>
<dbReference type="InterPro" id="IPR059000">
    <property type="entry name" value="ATPase_P-type_domA"/>
</dbReference>
<dbReference type="InterPro" id="IPR008250">
    <property type="entry name" value="ATPase_P-typ_transduc_dom_A_sf"/>
</dbReference>
<evidence type="ECO:0000256" key="2">
    <source>
        <dbReference type="ARBA" id="ARBA00022692"/>
    </source>
</evidence>
<comment type="subcellular location">
    <subcellularLocation>
        <location evidence="1">Endomembrane system</location>
        <topology evidence="1">Multi-pass membrane protein</topology>
    </subcellularLocation>
</comment>
<dbReference type="InterPro" id="IPR023214">
    <property type="entry name" value="HAD_sf"/>
</dbReference>
<keyword evidence="4" id="KW-1278">Translocase</keyword>
<dbReference type="PANTHER" id="PTHR43520">
    <property type="entry name" value="ATP7, ISOFORM B"/>
    <property type="match status" value="1"/>
</dbReference>
<keyword evidence="6 7" id="KW-0472">Membrane</keyword>